<dbReference type="EMBL" id="CP080764">
    <property type="protein sequence ID" value="QYY42709.1"/>
    <property type="molecule type" value="Genomic_DNA"/>
</dbReference>
<dbReference type="Proteomes" id="UP000826616">
    <property type="component" value="Chromosome"/>
</dbReference>
<protein>
    <submittedName>
        <fullName evidence="2">Uncharacterized protein</fullName>
    </submittedName>
</protein>
<keyword evidence="3" id="KW-1185">Reference proteome</keyword>
<reference evidence="2 3" key="1">
    <citation type="submission" date="2021-08" db="EMBL/GenBank/DDBJ databases">
        <title>Complete genome sequence of the strain Aneurinibacillus thermoaerophilus CCM 8960.</title>
        <authorList>
            <person name="Musilova J."/>
            <person name="Kourilova X."/>
            <person name="Pernicova I."/>
            <person name="Bezdicek M."/>
            <person name="Lengerova M."/>
            <person name="Obruca S."/>
            <person name="Sedlar K."/>
        </authorList>
    </citation>
    <scope>NUCLEOTIDE SEQUENCE [LARGE SCALE GENOMIC DNA]</scope>
    <source>
        <strain evidence="2 3">CCM 8960</strain>
    </source>
</reference>
<dbReference type="RefSeq" id="WP_220559217.1">
    <property type="nucleotide sequence ID" value="NZ_CP080764.1"/>
</dbReference>
<keyword evidence="1" id="KW-0812">Transmembrane</keyword>
<feature type="transmembrane region" description="Helical" evidence="1">
    <location>
        <begin position="15"/>
        <end position="36"/>
    </location>
</feature>
<dbReference type="GeneID" id="97143294"/>
<gene>
    <name evidence="2" type="ORF">K3F53_18090</name>
</gene>
<dbReference type="PROSITE" id="PS51257">
    <property type="entry name" value="PROKAR_LIPOPROTEIN"/>
    <property type="match status" value="1"/>
</dbReference>
<organism evidence="2 3">
    <name type="scientific">Aneurinibacillus thermoaerophilus</name>
    <dbReference type="NCBI Taxonomy" id="143495"/>
    <lineage>
        <taxon>Bacteria</taxon>
        <taxon>Bacillati</taxon>
        <taxon>Bacillota</taxon>
        <taxon>Bacilli</taxon>
        <taxon>Bacillales</taxon>
        <taxon>Paenibacillaceae</taxon>
        <taxon>Aneurinibacillus group</taxon>
        <taxon>Aneurinibacillus</taxon>
    </lineage>
</organism>
<accession>A0ABX8YBK1</accession>
<evidence type="ECO:0000256" key="1">
    <source>
        <dbReference type="SAM" id="Phobius"/>
    </source>
</evidence>
<evidence type="ECO:0000313" key="2">
    <source>
        <dbReference type="EMBL" id="QYY42709.1"/>
    </source>
</evidence>
<keyword evidence="1" id="KW-1133">Transmembrane helix</keyword>
<sequence length="125" mass="15010">MPDLKTAQQIAQSQYVFSILFIFLFFSVIGACVWLFNNLRKENGEREKKIMEMHEKREKELLQTNLEYKLESKEREQKLMEHLERTTEAQKEMSQTMEKVQQGLSTLETNIKDVWMEIKHLKKVN</sequence>
<name>A0ABX8YBK1_ANETH</name>
<evidence type="ECO:0000313" key="3">
    <source>
        <dbReference type="Proteomes" id="UP000826616"/>
    </source>
</evidence>
<keyword evidence="1" id="KW-0472">Membrane</keyword>
<proteinExistence type="predicted"/>